<feature type="domain" description="Major facilitator superfamily (MFS) profile" evidence="9">
    <location>
        <begin position="21"/>
        <end position="402"/>
    </location>
</feature>
<dbReference type="PANTHER" id="PTHR23517:SF3">
    <property type="entry name" value="INTEGRAL MEMBRANE TRANSPORT PROTEIN"/>
    <property type="match status" value="1"/>
</dbReference>
<feature type="transmembrane region" description="Helical" evidence="8">
    <location>
        <begin position="175"/>
        <end position="193"/>
    </location>
</feature>
<name>A0A2S1SLV4_9ACTN</name>
<evidence type="ECO:0000256" key="3">
    <source>
        <dbReference type="ARBA" id="ARBA00022475"/>
    </source>
</evidence>
<keyword evidence="11" id="KW-1185">Reference proteome</keyword>
<dbReference type="KEGG" id="stir:DDW44_00300"/>
<feature type="region of interest" description="Disordered" evidence="7">
    <location>
        <begin position="406"/>
        <end position="428"/>
    </location>
</feature>
<evidence type="ECO:0000256" key="6">
    <source>
        <dbReference type="ARBA" id="ARBA00023136"/>
    </source>
</evidence>
<comment type="subcellular location">
    <subcellularLocation>
        <location evidence="1">Cell membrane</location>
        <topology evidence="1">Multi-pass membrane protein</topology>
    </subcellularLocation>
</comment>
<proteinExistence type="predicted"/>
<keyword evidence="4 8" id="KW-0812">Transmembrane</keyword>
<feature type="transmembrane region" description="Helical" evidence="8">
    <location>
        <begin position="21"/>
        <end position="43"/>
    </location>
</feature>
<evidence type="ECO:0000313" key="10">
    <source>
        <dbReference type="EMBL" id="AWI27384.1"/>
    </source>
</evidence>
<evidence type="ECO:0000256" key="1">
    <source>
        <dbReference type="ARBA" id="ARBA00004651"/>
    </source>
</evidence>
<feature type="transmembrane region" description="Helical" evidence="8">
    <location>
        <begin position="286"/>
        <end position="308"/>
    </location>
</feature>
<dbReference type="EMBL" id="CP029188">
    <property type="protein sequence ID" value="AWI27384.1"/>
    <property type="molecule type" value="Genomic_DNA"/>
</dbReference>
<dbReference type="PROSITE" id="PS50850">
    <property type="entry name" value="MFS"/>
    <property type="match status" value="1"/>
</dbReference>
<protein>
    <submittedName>
        <fullName evidence="10">MFS transporter</fullName>
    </submittedName>
</protein>
<dbReference type="InterPro" id="IPR050171">
    <property type="entry name" value="MFS_Transporters"/>
</dbReference>
<evidence type="ECO:0000256" key="2">
    <source>
        <dbReference type="ARBA" id="ARBA00022448"/>
    </source>
</evidence>
<accession>A0A2S1SLV4</accession>
<keyword evidence="3" id="KW-1003">Cell membrane</keyword>
<feature type="transmembrane region" description="Helical" evidence="8">
    <location>
        <begin position="314"/>
        <end position="337"/>
    </location>
</feature>
<organism evidence="10 11">
    <name type="scientific">Streptomyces tirandamycinicus</name>
    <dbReference type="NCBI Taxonomy" id="2174846"/>
    <lineage>
        <taxon>Bacteria</taxon>
        <taxon>Bacillati</taxon>
        <taxon>Actinomycetota</taxon>
        <taxon>Actinomycetes</taxon>
        <taxon>Kitasatosporales</taxon>
        <taxon>Streptomycetaceae</taxon>
        <taxon>Streptomyces</taxon>
    </lineage>
</organism>
<dbReference type="GO" id="GO:0022857">
    <property type="term" value="F:transmembrane transporter activity"/>
    <property type="evidence" value="ECO:0007669"/>
    <property type="project" value="InterPro"/>
</dbReference>
<dbReference type="PANTHER" id="PTHR23517">
    <property type="entry name" value="RESISTANCE PROTEIN MDTM, PUTATIVE-RELATED-RELATED"/>
    <property type="match status" value="1"/>
</dbReference>
<feature type="transmembrane region" description="Helical" evidence="8">
    <location>
        <begin position="253"/>
        <end position="274"/>
    </location>
</feature>
<evidence type="ECO:0000259" key="9">
    <source>
        <dbReference type="PROSITE" id="PS50850"/>
    </source>
</evidence>
<feature type="transmembrane region" description="Helical" evidence="8">
    <location>
        <begin position="55"/>
        <end position="75"/>
    </location>
</feature>
<dbReference type="InterPro" id="IPR036259">
    <property type="entry name" value="MFS_trans_sf"/>
</dbReference>
<feature type="transmembrane region" description="Helical" evidence="8">
    <location>
        <begin position="223"/>
        <end position="247"/>
    </location>
</feature>
<keyword evidence="5 8" id="KW-1133">Transmembrane helix</keyword>
<dbReference type="InterPro" id="IPR020846">
    <property type="entry name" value="MFS_dom"/>
</dbReference>
<dbReference type="AlphaFoldDB" id="A0A2S1SLV4"/>
<feature type="transmembrane region" description="Helical" evidence="8">
    <location>
        <begin position="377"/>
        <end position="398"/>
    </location>
</feature>
<dbReference type="InterPro" id="IPR011701">
    <property type="entry name" value="MFS"/>
</dbReference>
<dbReference type="SUPFAM" id="SSF103473">
    <property type="entry name" value="MFS general substrate transporter"/>
    <property type="match status" value="1"/>
</dbReference>
<feature type="transmembrane region" description="Helical" evidence="8">
    <location>
        <begin position="111"/>
        <end position="130"/>
    </location>
</feature>
<dbReference type="Proteomes" id="UP000244900">
    <property type="component" value="Chromosome"/>
</dbReference>
<evidence type="ECO:0000313" key="11">
    <source>
        <dbReference type="Proteomes" id="UP000244900"/>
    </source>
</evidence>
<feature type="transmembrane region" description="Helical" evidence="8">
    <location>
        <begin position="150"/>
        <end position="169"/>
    </location>
</feature>
<evidence type="ECO:0000256" key="8">
    <source>
        <dbReference type="SAM" id="Phobius"/>
    </source>
</evidence>
<keyword evidence="6 8" id="KW-0472">Membrane</keyword>
<sequence>MAITHLPATAVPASTGPSTRTVVAALIGGTALLKAGGFAWNFLGFYISDGAGHGTTAAGTGLTLFGIGWCIGQACSGALTDRLGQRTALTILMAVSALACFALALTRSLPALMAVSVLLGFSMEVHRPAVSAQINDTISSEAGRTRAQGWIYWSMNVGIAVCGGLGGFLAHHYGYQALFIANGIVCVAFALIARRVLTPRPHAATVPATVTYRQVLSDPSLRWISVAAVGTMICAYGLVSVLPLLMAGDLPPTTYGVAMIANAVAVLVLSPPLMRFLVGGNEQMRFPLVSVLAAGSLILGAGMAFAALQHTLPGYATAAVLIVPGEICYSVAVGAYISKAAPAGATGRYQAVLSGASAVASLPPLGIALALELGGRPLVAALLSASGVTAAAACLPLARALRSRGTGRLTRAPAPNPGPGPHGSGLRS</sequence>
<dbReference type="RefSeq" id="WP_108905145.1">
    <property type="nucleotide sequence ID" value="NZ_CP029188.1"/>
</dbReference>
<feature type="transmembrane region" description="Helical" evidence="8">
    <location>
        <begin position="349"/>
        <end position="371"/>
    </location>
</feature>
<keyword evidence="2" id="KW-0813">Transport</keyword>
<reference evidence="10 11" key="1">
    <citation type="submission" date="2018-05" db="EMBL/GenBank/DDBJ databases">
        <title>Complete genome sequence of sponge-derived Streptomyces sp. HNM0039.</title>
        <authorList>
            <person name="Huang X."/>
            <person name="Zhou S."/>
        </authorList>
    </citation>
    <scope>NUCLEOTIDE SEQUENCE [LARGE SCALE GENOMIC DNA]</scope>
    <source>
        <strain evidence="10 11">HNM0039</strain>
    </source>
</reference>
<evidence type="ECO:0000256" key="4">
    <source>
        <dbReference type="ARBA" id="ARBA00022692"/>
    </source>
</evidence>
<evidence type="ECO:0000256" key="5">
    <source>
        <dbReference type="ARBA" id="ARBA00022989"/>
    </source>
</evidence>
<gene>
    <name evidence="10" type="ORF">DDW44_00300</name>
</gene>
<dbReference type="GO" id="GO:0005886">
    <property type="term" value="C:plasma membrane"/>
    <property type="evidence" value="ECO:0007669"/>
    <property type="project" value="UniProtKB-SubCell"/>
</dbReference>
<dbReference type="Pfam" id="PF07690">
    <property type="entry name" value="MFS_1"/>
    <property type="match status" value="1"/>
</dbReference>
<dbReference type="Gene3D" id="1.20.1250.20">
    <property type="entry name" value="MFS general substrate transporter like domains"/>
    <property type="match status" value="1"/>
</dbReference>
<evidence type="ECO:0000256" key="7">
    <source>
        <dbReference type="SAM" id="MobiDB-lite"/>
    </source>
</evidence>
<feature type="transmembrane region" description="Helical" evidence="8">
    <location>
        <begin position="87"/>
        <end position="105"/>
    </location>
</feature>
<dbReference type="OrthoDB" id="4037113at2"/>